<feature type="domain" description="Heterokaryon incompatibility" evidence="1">
    <location>
        <begin position="195"/>
        <end position="358"/>
    </location>
</feature>
<evidence type="ECO:0000313" key="2">
    <source>
        <dbReference type="EMBL" id="KAG9238717.1"/>
    </source>
</evidence>
<protein>
    <submittedName>
        <fullName evidence="2">Heterokaryon incompatibility protein-domain-containing protein</fullName>
    </submittedName>
</protein>
<proteinExistence type="predicted"/>
<accession>A0A9P7YS42</accession>
<dbReference type="Pfam" id="PF06985">
    <property type="entry name" value="HET"/>
    <property type="match status" value="1"/>
</dbReference>
<dbReference type="InterPro" id="IPR010730">
    <property type="entry name" value="HET"/>
</dbReference>
<dbReference type="Proteomes" id="UP000824998">
    <property type="component" value="Unassembled WGS sequence"/>
</dbReference>
<reference evidence="2" key="1">
    <citation type="journal article" date="2021" name="IMA Fungus">
        <title>Genomic characterization of three marine fungi, including Emericellopsis atlantica sp. nov. with signatures of a generalist lifestyle and marine biomass degradation.</title>
        <authorList>
            <person name="Hagestad O.C."/>
            <person name="Hou L."/>
            <person name="Andersen J.H."/>
            <person name="Hansen E.H."/>
            <person name="Altermark B."/>
            <person name="Li C."/>
            <person name="Kuhnert E."/>
            <person name="Cox R.J."/>
            <person name="Crous P.W."/>
            <person name="Spatafora J.W."/>
            <person name="Lail K."/>
            <person name="Amirebrahimi M."/>
            <person name="Lipzen A."/>
            <person name="Pangilinan J."/>
            <person name="Andreopoulos W."/>
            <person name="Hayes R.D."/>
            <person name="Ng V."/>
            <person name="Grigoriev I.V."/>
            <person name="Jackson S.A."/>
            <person name="Sutton T.D.S."/>
            <person name="Dobson A.D.W."/>
            <person name="Rama T."/>
        </authorList>
    </citation>
    <scope>NUCLEOTIDE SEQUENCE</scope>
    <source>
        <strain evidence="2">TRa018bII</strain>
    </source>
</reference>
<dbReference type="PANTHER" id="PTHR33112">
    <property type="entry name" value="DOMAIN PROTEIN, PUTATIVE-RELATED"/>
    <property type="match status" value="1"/>
</dbReference>
<keyword evidence="3" id="KW-1185">Reference proteome</keyword>
<dbReference type="OrthoDB" id="3548847at2759"/>
<name>A0A9P7YS42_9HELO</name>
<dbReference type="EMBL" id="MU251366">
    <property type="protein sequence ID" value="KAG9238717.1"/>
    <property type="molecule type" value="Genomic_DNA"/>
</dbReference>
<sequence>MTTSIPVSMDVETPGCDVCLDLNWKRMPEYSGDGPWERCHSVKYLILRDSKECQICATIMNAIFEFSGPLRGAYTEPHQHLLRRYIMIYLRDNWTPIIQVWDDDEDKDPYFEFEMYTSDESSSKIPKICPANDIPPALDLSACTRFLVPKLQKCNAVHARCQSMSLQMPTRLLYVGSENDPTCLKLAIQPALQSYVALSHCWGDRSTMLVTNKATIKDYLLELPWEELPKTFQDAVSITRALNVLYLWIDSLCIIQDDPLDWKNESVKMADIYSGAYLTIAATGASSATTGCLVTRWHETRLGDKVSHAVSQLQSDRLSATNGIKIRYSSRAHLQFVGELNPPASGAPLWNRAWAFQERALSKRTIHFHGEEMIWECQESRDCECGYLGWEHSTADLSMVSEDGIARTNLIIKPPLKVFEKWLNILNAFTTLEVSYESDRLPAISGIASSLSEKLNSSYTAGVWQYRLGHGLLWTKLPHALSRRVNSRPDQYIPTWSWASVELLSKRLGGLDTTSGKDLVIDKNFRSTNPQSSRREIKSILGIEDAGLQIEGLVISCTLTRGDGDELEFDTRPVHLLNFRGGVEFAYTDITCDNKATEEEVEVTCLLVGATSYEGHMFWEASSPSPGPYTTQYALVLQLHPDGVYTRVGISMHDDRKGWFDHAKMVPVKIL</sequence>
<evidence type="ECO:0000259" key="1">
    <source>
        <dbReference type="Pfam" id="PF06985"/>
    </source>
</evidence>
<comment type="caution">
    <text evidence="2">The sequence shown here is derived from an EMBL/GenBank/DDBJ whole genome shotgun (WGS) entry which is preliminary data.</text>
</comment>
<dbReference type="AlphaFoldDB" id="A0A9P7YS42"/>
<organism evidence="2 3">
    <name type="scientific">Amylocarpus encephaloides</name>
    <dbReference type="NCBI Taxonomy" id="45428"/>
    <lineage>
        <taxon>Eukaryota</taxon>
        <taxon>Fungi</taxon>
        <taxon>Dikarya</taxon>
        <taxon>Ascomycota</taxon>
        <taxon>Pezizomycotina</taxon>
        <taxon>Leotiomycetes</taxon>
        <taxon>Helotiales</taxon>
        <taxon>Helotiales incertae sedis</taxon>
        <taxon>Amylocarpus</taxon>
    </lineage>
</organism>
<dbReference type="PANTHER" id="PTHR33112:SF10">
    <property type="entry name" value="TOL"/>
    <property type="match status" value="1"/>
</dbReference>
<evidence type="ECO:0000313" key="3">
    <source>
        <dbReference type="Proteomes" id="UP000824998"/>
    </source>
</evidence>
<gene>
    <name evidence="2" type="ORF">BJ875DRAFT_392617</name>
</gene>